<sequence length="353" mass="38770">MTTTGEISAFTEALPQPAFLLSIDGGRILWLNDAAKNWLGRSANTVIGLGIAELLSHEPLYGQIRGMSDTRSSISERGIKIHMPSVSEQEIDYTLFHTGATLGMLVTLISSMTRPVENNELNAVSSLGRMLAHELKNPLSGIRGASQILGFENLSEDGQAMTNLIISEVDRLSRLISNIETMAVPDKDRFAKTNIHTVLRKAQAVFTSQPDFIMDVIEDYDPSLPPILANEDQLVQVFTNLMANARDACAQLKDNGQIIFRTSYKSGVWKRQSGDCSPRIPIVVEVIDNGKGFDETVKAKIFDPFVTTKQNGQGLGLSLVNRIMENHNGLIEAKSRPGKTVFTLRFPVLSSPE</sequence>
<keyword evidence="6" id="KW-0418">Kinase</keyword>
<accession>A0A7C5QVA8</accession>
<evidence type="ECO:0000256" key="1">
    <source>
        <dbReference type="ARBA" id="ARBA00000085"/>
    </source>
</evidence>
<dbReference type="CDD" id="cd00130">
    <property type="entry name" value="PAS"/>
    <property type="match status" value="1"/>
</dbReference>
<evidence type="ECO:0000256" key="8">
    <source>
        <dbReference type="ARBA" id="ARBA00023012"/>
    </source>
</evidence>
<name>A0A7C5QVA8_9PROT</name>
<evidence type="ECO:0000259" key="10">
    <source>
        <dbReference type="PROSITE" id="PS50112"/>
    </source>
</evidence>
<keyword evidence="3" id="KW-0597">Phosphoprotein</keyword>
<protein>
    <recommendedName>
        <fullName evidence="2">histidine kinase</fullName>
        <ecNumber evidence="2">2.7.13.3</ecNumber>
    </recommendedName>
</protein>
<dbReference type="InterPro" id="IPR035965">
    <property type="entry name" value="PAS-like_dom_sf"/>
</dbReference>
<dbReference type="AlphaFoldDB" id="A0A7C5QVA8"/>
<dbReference type="InterPro" id="IPR003661">
    <property type="entry name" value="HisK_dim/P_dom"/>
</dbReference>
<dbReference type="Gene3D" id="1.10.287.130">
    <property type="match status" value="1"/>
</dbReference>
<feature type="domain" description="PAS" evidence="10">
    <location>
        <begin position="3"/>
        <end position="58"/>
    </location>
</feature>
<evidence type="ECO:0000256" key="5">
    <source>
        <dbReference type="ARBA" id="ARBA00022741"/>
    </source>
</evidence>
<dbReference type="InterPro" id="IPR004358">
    <property type="entry name" value="Sig_transdc_His_kin-like_C"/>
</dbReference>
<evidence type="ECO:0000313" key="11">
    <source>
        <dbReference type="EMBL" id="HHL42358.1"/>
    </source>
</evidence>
<organism evidence="11">
    <name type="scientific">Hellea balneolensis</name>
    <dbReference type="NCBI Taxonomy" id="287478"/>
    <lineage>
        <taxon>Bacteria</taxon>
        <taxon>Pseudomonadati</taxon>
        <taxon>Pseudomonadota</taxon>
        <taxon>Alphaproteobacteria</taxon>
        <taxon>Maricaulales</taxon>
        <taxon>Robiginitomaculaceae</taxon>
        <taxon>Hellea</taxon>
    </lineage>
</organism>
<feature type="domain" description="Histidine kinase" evidence="9">
    <location>
        <begin position="130"/>
        <end position="350"/>
    </location>
</feature>
<dbReference type="InterPro" id="IPR005467">
    <property type="entry name" value="His_kinase_dom"/>
</dbReference>
<dbReference type="InterPro" id="IPR036890">
    <property type="entry name" value="HATPase_C_sf"/>
</dbReference>
<dbReference type="Pfam" id="PF02518">
    <property type="entry name" value="HATPase_c"/>
    <property type="match status" value="1"/>
</dbReference>
<comment type="catalytic activity">
    <reaction evidence="1">
        <text>ATP + protein L-histidine = ADP + protein N-phospho-L-histidine.</text>
        <dbReference type="EC" id="2.7.13.3"/>
    </reaction>
</comment>
<dbReference type="PANTHER" id="PTHR43065:SF10">
    <property type="entry name" value="PEROXIDE STRESS-ACTIVATED HISTIDINE KINASE MAK3"/>
    <property type="match status" value="1"/>
</dbReference>
<dbReference type="PANTHER" id="PTHR43065">
    <property type="entry name" value="SENSOR HISTIDINE KINASE"/>
    <property type="match status" value="1"/>
</dbReference>
<dbReference type="PROSITE" id="PS50109">
    <property type="entry name" value="HIS_KIN"/>
    <property type="match status" value="1"/>
</dbReference>
<dbReference type="SMART" id="SM00388">
    <property type="entry name" value="HisKA"/>
    <property type="match status" value="1"/>
</dbReference>
<dbReference type="PROSITE" id="PS50112">
    <property type="entry name" value="PAS"/>
    <property type="match status" value="1"/>
</dbReference>
<dbReference type="SUPFAM" id="SSF47384">
    <property type="entry name" value="Homodimeric domain of signal transducing histidine kinase"/>
    <property type="match status" value="1"/>
</dbReference>
<dbReference type="EC" id="2.7.13.3" evidence="2"/>
<dbReference type="InterPro" id="IPR003594">
    <property type="entry name" value="HATPase_dom"/>
</dbReference>
<gene>
    <name evidence="11" type="ORF">ENJ42_01965</name>
</gene>
<evidence type="ECO:0000256" key="4">
    <source>
        <dbReference type="ARBA" id="ARBA00022679"/>
    </source>
</evidence>
<dbReference type="PRINTS" id="PR00344">
    <property type="entry name" value="BCTRLSENSOR"/>
</dbReference>
<dbReference type="GO" id="GO:0000155">
    <property type="term" value="F:phosphorelay sensor kinase activity"/>
    <property type="evidence" value="ECO:0007669"/>
    <property type="project" value="InterPro"/>
</dbReference>
<dbReference type="InterPro" id="IPR000014">
    <property type="entry name" value="PAS"/>
</dbReference>
<dbReference type="Proteomes" id="UP000885830">
    <property type="component" value="Unassembled WGS sequence"/>
</dbReference>
<keyword evidence="4" id="KW-0808">Transferase</keyword>
<evidence type="ECO:0000256" key="3">
    <source>
        <dbReference type="ARBA" id="ARBA00022553"/>
    </source>
</evidence>
<evidence type="ECO:0000256" key="6">
    <source>
        <dbReference type="ARBA" id="ARBA00022777"/>
    </source>
</evidence>
<dbReference type="EMBL" id="DRMJ01000095">
    <property type="protein sequence ID" value="HHL42358.1"/>
    <property type="molecule type" value="Genomic_DNA"/>
</dbReference>
<dbReference type="GO" id="GO:0005524">
    <property type="term" value="F:ATP binding"/>
    <property type="evidence" value="ECO:0007669"/>
    <property type="project" value="UniProtKB-KW"/>
</dbReference>
<dbReference type="SMART" id="SM00091">
    <property type="entry name" value="PAS"/>
    <property type="match status" value="1"/>
</dbReference>
<dbReference type="CDD" id="cd00082">
    <property type="entry name" value="HisKA"/>
    <property type="match status" value="1"/>
</dbReference>
<dbReference type="Pfam" id="PF00512">
    <property type="entry name" value="HisKA"/>
    <property type="match status" value="1"/>
</dbReference>
<evidence type="ECO:0000256" key="7">
    <source>
        <dbReference type="ARBA" id="ARBA00022840"/>
    </source>
</evidence>
<dbReference type="InterPro" id="IPR036097">
    <property type="entry name" value="HisK_dim/P_sf"/>
</dbReference>
<reference evidence="11" key="1">
    <citation type="journal article" date="2020" name="mSystems">
        <title>Genome- and Community-Level Interaction Insights into Carbon Utilization and Element Cycling Functions of Hydrothermarchaeota in Hydrothermal Sediment.</title>
        <authorList>
            <person name="Zhou Z."/>
            <person name="Liu Y."/>
            <person name="Xu W."/>
            <person name="Pan J."/>
            <person name="Luo Z.H."/>
            <person name="Li M."/>
        </authorList>
    </citation>
    <scope>NUCLEOTIDE SEQUENCE [LARGE SCALE GENOMIC DNA]</scope>
    <source>
        <strain evidence="11">HyVt-485</strain>
    </source>
</reference>
<dbReference type="Gene3D" id="3.30.565.10">
    <property type="entry name" value="Histidine kinase-like ATPase, C-terminal domain"/>
    <property type="match status" value="1"/>
</dbReference>
<dbReference type="SUPFAM" id="SSF55785">
    <property type="entry name" value="PYP-like sensor domain (PAS domain)"/>
    <property type="match status" value="1"/>
</dbReference>
<keyword evidence="7" id="KW-0067">ATP-binding</keyword>
<proteinExistence type="predicted"/>
<dbReference type="SUPFAM" id="SSF55874">
    <property type="entry name" value="ATPase domain of HSP90 chaperone/DNA topoisomerase II/histidine kinase"/>
    <property type="match status" value="1"/>
</dbReference>
<evidence type="ECO:0000256" key="2">
    <source>
        <dbReference type="ARBA" id="ARBA00012438"/>
    </source>
</evidence>
<evidence type="ECO:0000259" key="9">
    <source>
        <dbReference type="PROSITE" id="PS50109"/>
    </source>
</evidence>
<dbReference type="SMART" id="SM00387">
    <property type="entry name" value="HATPase_c"/>
    <property type="match status" value="1"/>
</dbReference>
<keyword evidence="8" id="KW-0902">Two-component regulatory system</keyword>
<comment type="caution">
    <text evidence="11">The sequence shown here is derived from an EMBL/GenBank/DDBJ whole genome shotgun (WGS) entry which is preliminary data.</text>
</comment>
<keyword evidence="5" id="KW-0547">Nucleotide-binding</keyword>